<accession>E6SV08</accession>
<keyword evidence="1" id="KW-0812">Transmembrane</keyword>
<evidence type="ECO:0000313" key="2">
    <source>
        <dbReference type="EMBL" id="ADV42444.1"/>
    </source>
</evidence>
<sequence length="44" mass="4915">MNKNKKTMHSRKEEEQGKRVMITIGIIAVVLVIAMLVGYSVLGK</sequence>
<dbReference type="AlphaFoldDB" id="E6SV08"/>
<reference evidence="2 3" key="2">
    <citation type="journal article" date="2011" name="Stand. Genomic Sci.">
        <title>Complete genome sequence of Bacteroides helcogenes type strain (P 36-108).</title>
        <authorList>
            <person name="Pati A."/>
            <person name="Gronow S."/>
            <person name="Zeytun A."/>
            <person name="Lapidus A."/>
            <person name="Nolan M."/>
            <person name="Hammon N."/>
            <person name="Deshpande S."/>
            <person name="Cheng J.F."/>
            <person name="Tapia R."/>
            <person name="Han C."/>
            <person name="Goodwin L."/>
            <person name="Pitluck S."/>
            <person name="Liolios K."/>
            <person name="Pagani I."/>
            <person name="Ivanova N."/>
            <person name="Mavromatis K."/>
            <person name="Chen A."/>
            <person name="Palaniappan K."/>
            <person name="Land M."/>
            <person name="Hauser L."/>
            <person name="Chang Y.J."/>
            <person name="Jeffries C.D."/>
            <person name="Detter J.C."/>
            <person name="Brambilla E."/>
            <person name="Rohde M."/>
            <person name="Goker M."/>
            <person name="Woyke T."/>
            <person name="Bristow J."/>
            <person name="Eisen J.A."/>
            <person name="Markowitz V."/>
            <person name="Hugenholtz P."/>
            <person name="Kyrpides N.C."/>
            <person name="Klenk H.P."/>
            <person name="Lucas S."/>
        </authorList>
    </citation>
    <scope>NUCLEOTIDE SEQUENCE [LARGE SCALE GENOMIC DNA]</scope>
    <source>
        <strain evidence="3">ATCC 35417 / DSM 20613 / JCM 6297 / CCUG 15421 / P 36-108</strain>
    </source>
</reference>
<proteinExistence type="predicted"/>
<dbReference type="KEGG" id="bhl:Bache_0417"/>
<dbReference type="EMBL" id="CP002352">
    <property type="protein sequence ID" value="ADV42444.1"/>
    <property type="molecule type" value="Genomic_DNA"/>
</dbReference>
<dbReference type="STRING" id="693979.Bache_0417"/>
<name>E6SV08_BACT6</name>
<keyword evidence="1" id="KW-1133">Transmembrane helix</keyword>
<dbReference type="Proteomes" id="UP000008630">
    <property type="component" value="Chromosome"/>
</dbReference>
<feature type="transmembrane region" description="Helical" evidence="1">
    <location>
        <begin position="20"/>
        <end position="42"/>
    </location>
</feature>
<organism evidence="2 3">
    <name type="scientific">Bacteroides helcogenes (strain ATCC 35417 / DSM 20613 / JCM 6297 / CCUG 15421 / P 36-108)</name>
    <dbReference type="NCBI Taxonomy" id="693979"/>
    <lineage>
        <taxon>Bacteria</taxon>
        <taxon>Pseudomonadati</taxon>
        <taxon>Bacteroidota</taxon>
        <taxon>Bacteroidia</taxon>
        <taxon>Bacteroidales</taxon>
        <taxon>Bacteroidaceae</taxon>
        <taxon>Bacteroides</taxon>
    </lineage>
</organism>
<protein>
    <submittedName>
        <fullName evidence="2">Uncharacterized protein</fullName>
    </submittedName>
</protein>
<keyword evidence="1" id="KW-0472">Membrane</keyword>
<reference key="1">
    <citation type="submission" date="2010-11" db="EMBL/GenBank/DDBJ databases">
        <title>The complete genome of Bacteroides helcogenes P 36-108.</title>
        <authorList>
            <consortium name="US DOE Joint Genome Institute (JGI-PGF)"/>
            <person name="Lucas S."/>
            <person name="Copeland A."/>
            <person name="Lapidus A."/>
            <person name="Bruce D."/>
            <person name="Goodwin L."/>
            <person name="Pitluck S."/>
            <person name="Kyrpides N."/>
            <person name="Mavromatis K."/>
            <person name="Ivanova N."/>
            <person name="Zeytun A."/>
            <person name="Brettin T."/>
            <person name="Detter J.C."/>
            <person name="Tapia R."/>
            <person name="Han C."/>
            <person name="Land M."/>
            <person name="Hauser L."/>
            <person name="Markowitz V."/>
            <person name="Cheng J.-F."/>
            <person name="Hugenholtz P."/>
            <person name="Woyke T."/>
            <person name="Wu D."/>
            <person name="Gronow S."/>
            <person name="Wellnitz S."/>
            <person name="Brambilla E."/>
            <person name="Klenk H.-P."/>
            <person name="Eisen J.A."/>
        </authorList>
    </citation>
    <scope>NUCLEOTIDE SEQUENCE</scope>
    <source>
        <strain>P 36-108</strain>
    </source>
</reference>
<keyword evidence="3" id="KW-1185">Reference proteome</keyword>
<gene>
    <name evidence="2" type="ordered locus">Bache_0417</name>
</gene>
<evidence type="ECO:0000313" key="3">
    <source>
        <dbReference type="Proteomes" id="UP000008630"/>
    </source>
</evidence>
<dbReference type="HOGENOM" id="CLU_206967_2_0_10"/>
<evidence type="ECO:0000256" key="1">
    <source>
        <dbReference type="SAM" id="Phobius"/>
    </source>
</evidence>